<evidence type="ECO:0000313" key="2">
    <source>
        <dbReference type="EMBL" id="GAA1733341.1"/>
    </source>
</evidence>
<keyword evidence="3" id="KW-1185">Reference proteome</keyword>
<evidence type="ECO:0000259" key="1">
    <source>
        <dbReference type="Pfam" id="PF02627"/>
    </source>
</evidence>
<dbReference type="InterPro" id="IPR029032">
    <property type="entry name" value="AhpD-like"/>
</dbReference>
<name>A0ABP4VRY4_9ACTN</name>
<reference evidence="3" key="1">
    <citation type="journal article" date="2019" name="Int. J. Syst. Evol. Microbiol.">
        <title>The Global Catalogue of Microorganisms (GCM) 10K type strain sequencing project: providing services to taxonomists for standard genome sequencing and annotation.</title>
        <authorList>
            <consortium name="The Broad Institute Genomics Platform"/>
            <consortium name="The Broad Institute Genome Sequencing Center for Infectious Disease"/>
            <person name="Wu L."/>
            <person name="Ma J."/>
        </authorList>
    </citation>
    <scope>NUCLEOTIDE SEQUENCE [LARGE SCALE GENOMIC DNA]</scope>
    <source>
        <strain evidence="3">JCM 13518</strain>
    </source>
</reference>
<dbReference type="SUPFAM" id="SSF69118">
    <property type="entry name" value="AhpD-like"/>
    <property type="match status" value="1"/>
</dbReference>
<dbReference type="EMBL" id="BAAAME010000002">
    <property type="protein sequence ID" value="GAA1733341.1"/>
    <property type="molecule type" value="Genomic_DNA"/>
</dbReference>
<dbReference type="PANTHER" id="PTHR34846:SF5">
    <property type="entry name" value="CARBOXYMUCONOLACTONE DECARBOXYLASE-LIKE DOMAIN-CONTAINING PROTEIN"/>
    <property type="match status" value="1"/>
</dbReference>
<evidence type="ECO:0000313" key="3">
    <source>
        <dbReference type="Proteomes" id="UP001501057"/>
    </source>
</evidence>
<dbReference type="Proteomes" id="UP001501057">
    <property type="component" value="Unassembled WGS sequence"/>
</dbReference>
<accession>A0ABP4VRY4</accession>
<dbReference type="InterPro" id="IPR003779">
    <property type="entry name" value="CMD-like"/>
</dbReference>
<sequence length="177" mass="19866">MDETPRIAPGGLRELGLVNHGISTLAGKVVGGPRPNIFTTLGRQRGLFRAWLWYSGRLMPGGKLPRRETELVILHVASTRECAYELNHHRRIGRRVGLTREQVEHAGDRAWSGWSSRERALLEAAHQFVTTRDIDDAAWATLRDHLDEATAIEFCLLCGQYDSLATTLMTLRVQPEA</sequence>
<organism evidence="2 3">
    <name type="scientific">Aeromicrobium alkaliterrae</name>
    <dbReference type="NCBI Taxonomy" id="302168"/>
    <lineage>
        <taxon>Bacteria</taxon>
        <taxon>Bacillati</taxon>
        <taxon>Actinomycetota</taxon>
        <taxon>Actinomycetes</taxon>
        <taxon>Propionibacteriales</taxon>
        <taxon>Nocardioidaceae</taxon>
        <taxon>Aeromicrobium</taxon>
    </lineage>
</organism>
<feature type="domain" description="Carboxymuconolactone decarboxylase-like" evidence="1">
    <location>
        <begin position="47"/>
        <end position="126"/>
    </location>
</feature>
<gene>
    <name evidence="2" type="ORF">GCM10009710_12590</name>
</gene>
<dbReference type="Pfam" id="PF02627">
    <property type="entry name" value="CMD"/>
    <property type="match status" value="1"/>
</dbReference>
<dbReference type="Gene3D" id="1.20.1290.10">
    <property type="entry name" value="AhpD-like"/>
    <property type="match status" value="1"/>
</dbReference>
<protein>
    <submittedName>
        <fullName evidence="2">Carboxymuconolactone decarboxylase family protein</fullName>
    </submittedName>
</protein>
<dbReference type="PANTHER" id="PTHR34846">
    <property type="entry name" value="4-CARBOXYMUCONOLACTONE DECARBOXYLASE FAMILY PROTEIN (AFU_ORTHOLOGUE AFUA_6G11590)"/>
    <property type="match status" value="1"/>
</dbReference>
<comment type="caution">
    <text evidence="2">The sequence shown here is derived from an EMBL/GenBank/DDBJ whole genome shotgun (WGS) entry which is preliminary data.</text>
</comment>
<dbReference type="RefSeq" id="WP_344198895.1">
    <property type="nucleotide sequence ID" value="NZ_BAAAME010000002.1"/>
</dbReference>
<proteinExistence type="predicted"/>